<reference evidence="1" key="1">
    <citation type="submission" date="2021-06" db="EMBL/GenBank/DDBJ databases">
        <authorList>
            <person name="Arsene-Ploetze F."/>
        </authorList>
    </citation>
    <scope>NUCLEOTIDE SEQUENCE</scope>
    <source>
        <strain evidence="1">SBRY1</strain>
    </source>
</reference>
<name>A0A9W4MI91_9ACTN</name>
<organism evidence="1 2">
    <name type="scientific">Actinacidiphila bryophytorum</name>
    <dbReference type="NCBI Taxonomy" id="1436133"/>
    <lineage>
        <taxon>Bacteria</taxon>
        <taxon>Bacillati</taxon>
        <taxon>Actinomycetota</taxon>
        <taxon>Actinomycetes</taxon>
        <taxon>Kitasatosporales</taxon>
        <taxon>Streptomycetaceae</taxon>
        <taxon>Actinacidiphila</taxon>
    </lineage>
</organism>
<gene>
    <name evidence="1" type="ORF">SBRY_50306</name>
</gene>
<sequence>MALPKVFVITGFTGLRSEPFSKSVITASDAGLAYRLHIEIMRRYPDSRASWRVQDARAG</sequence>
<dbReference type="EMBL" id="CAJVAX010000019">
    <property type="protein sequence ID" value="CAG7650233.1"/>
    <property type="molecule type" value="Genomic_DNA"/>
</dbReference>
<dbReference type="Proteomes" id="UP001153328">
    <property type="component" value="Unassembled WGS sequence"/>
</dbReference>
<comment type="caution">
    <text evidence="1">The sequence shown here is derived from an EMBL/GenBank/DDBJ whole genome shotgun (WGS) entry which is preliminary data.</text>
</comment>
<evidence type="ECO:0000313" key="2">
    <source>
        <dbReference type="Proteomes" id="UP001153328"/>
    </source>
</evidence>
<proteinExistence type="predicted"/>
<keyword evidence="2" id="KW-1185">Reference proteome</keyword>
<dbReference type="AlphaFoldDB" id="A0A9W4MI91"/>
<accession>A0A9W4MI91</accession>
<protein>
    <submittedName>
        <fullName evidence="1">Uncharacterized protein</fullName>
    </submittedName>
</protein>
<evidence type="ECO:0000313" key="1">
    <source>
        <dbReference type="EMBL" id="CAG7650233.1"/>
    </source>
</evidence>